<dbReference type="PANTHER" id="PTHR31809">
    <property type="entry name" value="BUD13 HOMOLOG"/>
    <property type="match status" value="1"/>
</dbReference>
<feature type="compositionally biased region" description="Basic and acidic residues" evidence="3">
    <location>
        <begin position="80"/>
        <end position="89"/>
    </location>
</feature>
<dbReference type="GO" id="GO:0000398">
    <property type="term" value="P:mRNA splicing, via spliceosome"/>
    <property type="evidence" value="ECO:0007669"/>
    <property type="project" value="TreeGrafter"/>
</dbReference>
<evidence type="ECO:0000313" key="4">
    <source>
        <dbReference type="EMBL" id="KAI6653584.1"/>
    </source>
</evidence>
<proteinExistence type="inferred from homology"/>
<keyword evidence="5" id="KW-1185">Reference proteome</keyword>
<feature type="compositionally biased region" description="Low complexity" evidence="3">
    <location>
        <begin position="63"/>
        <end position="73"/>
    </location>
</feature>
<reference evidence="4 5" key="1">
    <citation type="journal article" date="2023" name="BMC Biol.">
        <title>The compact genome of the sponge Oopsacas minuta (Hexactinellida) is lacking key metazoan core genes.</title>
        <authorList>
            <person name="Santini S."/>
            <person name="Schenkelaars Q."/>
            <person name="Jourda C."/>
            <person name="Duchesne M."/>
            <person name="Belahbib H."/>
            <person name="Rocher C."/>
            <person name="Selva M."/>
            <person name="Riesgo A."/>
            <person name="Vervoort M."/>
            <person name="Leys S.P."/>
            <person name="Kodjabachian L."/>
            <person name="Le Bivic A."/>
            <person name="Borchiellini C."/>
            <person name="Claverie J.M."/>
            <person name="Renard E."/>
        </authorList>
    </citation>
    <scope>NUCLEOTIDE SEQUENCE [LARGE SCALE GENOMIC DNA]</scope>
    <source>
        <strain evidence="4">SPO-2</strain>
    </source>
</reference>
<dbReference type="InterPro" id="IPR018609">
    <property type="entry name" value="Bud13"/>
</dbReference>
<dbReference type="GO" id="GO:0070274">
    <property type="term" value="C:RES complex"/>
    <property type="evidence" value="ECO:0007669"/>
    <property type="project" value="TreeGrafter"/>
</dbReference>
<feature type="compositionally biased region" description="Basic residues" evidence="3">
    <location>
        <begin position="295"/>
        <end position="307"/>
    </location>
</feature>
<accession>A0AAV7JYM0</accession>
<dbReference type="Pfam" id="PF09736">
    <property type="entry name" value="Bud13"/>
    <property type="match status" value="1"/>
</dbReference>
<comment type="caution">
    <text evidence="4">The sequence shown here is derived from an EMBL/GenBank/DDBJ whole genome shotgun (WGS) entry which is preliminary data.</text>
</comment>
<dbReference type="PANTHER" id="PTHR31809:SF0">
    <property type="entry name" value="BUD13 HOMOLOG"/>
    <property type="match status" value="1"/>
</dbReference>
<sequence length="362" mass="42216">MASKLDYLKKYLSKSDEKQLHSQIEKGEKIKIKKSTNFKRRKKVSQTGIIILNPEKEATQVRDSQSSESSDSDGPTVVESKVHSREAMKRLWNPINTDTVTLSSVRTRYDSDEGLPPSRQRHDSDSDIEVTRDKSKSSVINSESSQKNQIDSDSDIEVTRKSTETRQHKQESKRDRKSRWSRDEKMTSDNLSCAVLLQANDTNQTVYRDKHGHKIDLQKELELKAGLDKAKLERDAEFKLMKSGIVQAKLKQEKVEDFKKESKKGLNRYKGDESMNELLKAKQLIDDPLLKMKRKKVKKNRPKKRCKPTYQEHFPSNRFNIRPGYRWDGVDRSNGYEKERFRIINDRKADNDDYYKLGNEDL</sequence>
<dbReference type="InterPro" id="IPR051112">
    <property type="entry name" value="CWC26_splicing_factor"/>
</dbReference>
<evidence type="ECO:0000256" key="3">
    <source>
        <dbReference type="SAM" id="MobiDB-lite"/>
    </source>
</evidence>
<dbReference type="GO" id="GO:0005684">
    <property type="term" value="C:U2-type spliceosomal complex"/>
    <property type="evidence" value="ECO:0007669"/>
    <property type="project" value="TreeGrafter"/>
</dbReference>
<feature type="compositionally biased region" description="Basic and acidic residues" evidence="3">
    <location>
        <begin position="157"/>
        <end position="185"/>
    </location>
</feature>
<evidence type="ECO:0000256" key="1">
    <source>
        <dbReference type="ARBA" id="ARBA00011069"/>
    </source>
</evidence>
<feature type="compositionally biased region" description="Polar residues" evidence="3">
    <location>
        <begin position="94"/>
        <end position="106"/>
    </location>
</feature>
<comment type="similarity">
    <text evidence="1">Belongs to the CWC26 family.</text>
</comment>
<feature type="compositionally biased region" description="Basic and acidic residues" evidence="3">
    <location>
        <begin position="120"/>
        <end position="136"/>
    </location>
</feature>
<organism evidence="4 5">
    <name type="scientific">Oopsacas minuta</name>
    <dbReference type="NCBI Taxonomy" id="111878"/>
    <lineage>
        <taxon>Eukaryota</taxon>
        <taxon>Metazoa</taxon>
        <taxon>Porifera</taxon>
        <taxon>Hexactinellida</taxon>
        <taxon>Hexasterophora</taxon>
        <taxon>Lyssacinosida</taxon>
        <taxon>Leucopsacidae</taxon>
        <taxon>Oopsacas</taxon>
    </lineage>
</organism>
<evidence type="ECO:0000256" key="2">
    <source>
        <dbReference type="ARBA" id="ARBA00014454"/>
    </source>
</evidence>
<dbReference type="GO" id="GO:0003723">
    <property type="term" value="F:RNA binding"/>
    <property type="evidence" value="ECO:0007669"/>
    <property type="project" value="TreeGrafter"/>
</dbReference>
<evidence type="ECO:0000313" key="5">
    <source>
        <dbReference type="Proteomes" id="UP001165289"/>
    </source>
</evidence>
<feature type="region of interest" description="Disordered" evidence="3">
    <location>
        <begin position="42"/>
        <end position="185"/>
    </location>
</feature>
<dbReference type="EMBL" id="JAKMXF010000266">
    <property type="protein sequence ID" value="KAI6653584.1"/>
    <property type="molecule type" value="Genomic_DNA"/>
</dbReference>
<gene>
    <name evidence="4" type="ORF">LOD99_3479</name>
</gene>
<protein>
    <recommendedName>
        <fullName evidence="2">BUD13 homolog</fullName>
    </recommendedName>
</protein>
<name>A0AAV7JYM0_9METZ</name>
<feature type="compositionally biased region" description="Low complexity" evidence="3">
    <location>
        <begin position="137"/>
        <end position="147"/>
    </location>
</feature>
<feature type="region of interest" description="Disordered" evidence="3">
    <location>
        <begin position="295"/>
        <end position="315"/>
    </location>
</feature>
<dbReference type="Proteomes" id="UP001165289">
    <property type="component" value="Unassembled WGS sequence"/>
</dbReference>
<dbReference type="AlphaFoldDB" id="A0AAV7JYM0"/>